<dbReference type="PANTHER" id="PTHR24103">
    <property type="entry name" value="E3 UBIQUITIN-PROTEIN LIGASE TRIM"/>
    <property type="match status" value="1"/>
</dbReference>
<dbReference type="CDD" id="cd19761">
    <property type="entry name" value="Bbox2_TRIM5-like"/>
    <property type="match status" value="1"/>
</dbReference>
<name>A0A7J8EVJ8_MOLMO</name>
<reference evidence="12 13" key="1">
    <citation type="journal article" date="2020" name="Nature">
        <title>Six reference-quality genomes reveal evolution of bat adaptations.</title>
        <authorList>
            <person name="Jebb D."/>
            <person name="Huang Z."/>
            <person name="Pippel M."/>
            <person name="Hughes G.M."/>
            <person name="Lavrichenko K."/>
            <person name="Devanna P."/>
            <person name="Winkler S."/>
            <person name="Jermiin L.S."/>
            <person name="Skirmuntt E.C."/>
            <person name="Katzourakis A."/>
            <person name="Burkitt-Gray L."/>
            <person name="Ray D.A."/>
            <person name="Sullivan K.A.M."/>
            <person name="Roscito J.G."/>
            <person name="Kirilenko B.M."/>
            <person name="Davalos L.M."/>
            <person name="Corthals A.P."/>
            <person name="Power M.L."/>
            <person name="Jones G."/>
            <person name="Ransome R.D."/>
            <person name="Dechmann D.K.N."/>
            <person name="Locatelli A.G."/>
            <person name="Puechmaille S.J."/>
            <person name="Fedrigo O."/>
            <person name="Jarvis E.D."/>
            <person name="Hiller M."/>
            <person name="Vernes S.C."/>
            <person name="Myers E.W."/>
            <person name="Teeling E.C."/>
        </authorList>
    </citation>
    <scope>NUCLEOTIDE SEQUENCE [LARGE SCALE GENOMIC DNA]</scope>
    <source>
        <strain evidence="12">MMolMol1</strain>
        <tissue evidence="12">Muscle</tissue>
    </source>
</reference>
<dbReference type="PROSITE" id="PS00518">
    <property type="entry name" value="ZF_RING_1"/>
    <property type="match status" value="1"/>
</dbReference>
<dbReference type="Gene3D" id="2.60.120.920">
    <property type="match status" value="1"/>
</dbReference>
<comment type="subcellular location">
    <subcellularLocation>
        <location evidence="1">Cytoplasm</location>
    </subcellularLocation>
</comment>
<evidence type="ECO:0000256" key="4">
    <source>
        <dbReference type="ARBA" id="ARBA00022771"/>
    </source>
</evidence>
<dbReference type="InterPro" id="IPR043136">
    <property type="entry name" value="B30.2/SPRY_sf"/>
</dbReference>
<dbReference type="PROSITE" id="PS50188">
    <property type="entry name" value="B302_SPRY"/>
    <property type="match status" value="1"/>
</dbReference>
<keyword evidence="6 8" id="KW-0175">Coiled coil</keyword>
<dbReference type="CDD" id="cd16591">
    <property type="entry name" value="RING-HC_TRIM5-like_C-IV"/>
    <property type="match status" value="1"/>
</dbReference>
<organism evidence="12 13">
    <name type="scientific">Molossus molossus</name>
    <name type="common">Pallas' mastiff bat</name>
    <name type="synonym">Vespertilio molossus</name>
    <dbReference type="NCBI Taxonomy" id="27622"/>
    <lineage>
        <taxon>Eukaryota</taxon>
        <taxon>Metazoa</taxon>
        <taxon>Chordata</taxon>
        <taxon>Craniata</taxon>
        <taxon>Vertebrata</taxon>
        <taxon>Euteleostomi</taxon>
        <taxon>Mammalia</taxon>
        <taxon>Eutheria</taxon>
        <taxon>Laurasiatheria</taxon>
        <taxon>Chiroptera</taxon>
        <taxon>Yangochiroptera</taxon>
        <taxon>Molossidae</taxon>
        <taxon>Molossus</taxon>
    </lineage>
</organism>
<evidence type="ECO:0000256" key="5">
    <source>
        <dbReference type="ARBA" id="ARBA00022833"/>
    </source>
</evidence>
<feature type="coiled-coil region" evidence="8">
    <location>
        <begin position="141"/>
        <end position="168"/>
    </location>
</feature>
<evidence type="ECO:0000259" key="10">
    <source>
        <dbReference type="PROSITE" id="PS50119"/>
    </source>
</evidence>
<dbReference type="SMART" id="SM00336">
    <property type="entry name" value="BBOX"/>
    <property type="match status" value="1"/>
</dbReference>
<dbReference type="Proteomes" id="UP000550707">
    <property type="component" value="Unassembled WGS sequence"/>
</dbReference>
<dbReference type="SUPFAM" id="SSF57850">
    <property type="entry name" value="RING/U-box"/>
    <property type="match status" value="1"/>
</dbReference>
<dbReference type="PROSITE" id="PS50119">
    <property type="entry name" value="ZF_BBOX"/>
    <property type="match status" value="1"/>
</dbReference>
<evidence type="ECO:0000313" key="13">
    <source>
        <dbReference type="Proteomes" id="UP000550707"/>
    </source>
</evidence>
<dbReference type="GO" id="GO:0005737">
    <property type="term" value="C:cytoplasm"/>
    <property type="evidence" value="ECO:0007669"/>
    <property type="project" value="UniProtKB-SubCell"/>
</dbReference>
<evidence type="ECO:0000256" key="3">
    <source>
        <dbReference type="ARBA" id="ARBA00022723"/>
    </source>
</evidence>
<dbReference type="Gene3D" id="3.30.160.60">
    <property type="entry name" value="Classic Zinc Finger"/>
    <property type="match status" value="1"/>
</dbReference>
<dbReference type="CDD" id="cd15822">
    <property type="entry name" value="SPRY_PRY_TRIM5"/>
    <property type="match status" value="1"/>
</dbReference>
<dbReference type="InterPro" id="IPR013083">
    <property type="entry name" value="Znf_RING/FYVE/PHD"/>
</dbReference>
<evidence type="ECO:0000313" key="12">
    <source>
        <dbReference type="EMBL" id="KAF6439365.1"/>
    </source>
</evidence>
<feature type="domain" description="B box-type" evidence="10">
    <location>
        <begin position="92"/>
        <end position="133"/>
    </location>
</feature>
<evidence type="ECO:0000259" key="11">
    <source>
        <dbReference type="PROSITE" id="PS50188"/>
    </source>
</evidence>
<dbReference type="Gene3D" id="3.30.40.10">
    <property type="entry name" value="Zinc/RING finger domain, C3HC4 (zinc finger)"/>
    <property type="match status" value="1"/>
</dbReference>
<dbReference type="Pfam" id="PF13445">
    <property type="entry name" value="zf-RING_UBOX"/>
    <property type="match status" value="1"/>
</dbReference>
<dbReference type="FunFam" id="3.30.160.60:FF:000386">
    <property type="entry name" value="Tripartite motif-containing 5 (Predicted)"/>
    <property type="match status" value="1"/>
</dbReference>
<feature type="coiled-coil region" evidence="8">
    <location>
        <begin position="202"/>
        <end position="236"/>
    </location>
</feature>
<keyword evidence="4 7" id="KW-0863">Zinc-finger</keyword>
<accession>A0A7J8EVJ8</accession>
<dbReference type="AlphaFoldDB" id="A0A7J8EVJ8"/>
<proteinExistence type="predicted"/>
<keyword evidence="3" id="KW-0479">Metal-binding</keyword>
<keyword evidence="13" id="KW-1185">Reference proteome</keyword>
<keyword evidence="2" id="KW-0963">Cytoplasm</keyword>
<dbReference type="InterPro" id="IPR003879">
    <property type="entry name" value="Butyrophylin_SPRY"/>
</dbReference>
<dbReference type="InterPro" id="IPR000315">
    <property type="entry name" value="Znf_B-box"/>
</dbReference>
<dbReference type="InterPro" id="IPR050143">
    <property type="entry name" value="TRIM/RBCC"/>
</dbReference>
<dbReference type="PROSITE" id="PS50089">
    <property type="entry name" value="ZF_RING_2"/>
    <property type="match status" value="1"/>
</dbReference>
<sequence length="496" mass="57048">MASGVLLNITEEATCPICLDLLKTPMCLDCGHSFCQACITTNNRLSMMGQEGESHCPVCRLSYQPGNLRPNVHLSNIVERLRKVKCSPEKDQKRDLCVRHGEKLLLFCKEEEKIICWLCERSQEHRGHHTFLMEEVAQEYKEYLQEGLKSLKAEQQKAEQMGADLEKQRTSWRDLIENDRQSIQDSFKKLREFVDSEEQKMLKMLKEEETDVLNDLAQTECELVQQSQLLKNLISDLENRLQGSTLEMMQDVNSIMKRIKTFTLMKPKNVSKIQGRVFQAPDLNGMLQVFHGLTDAQRYWVPVTLDPFLHKSNVIISKDQRQVRPVFSSRTLIFHQRNRYEDYGVLGSPRITSGKHYWDVDVSDKYAWVLGVYGDNSPDANMMGFVRQGNCYQHVCSLYQPKYGYWVIGLQNHSEYKAFVDSASSNASALTLSLTVPPQRVGVFIDYNAGTVSFFNISNHGFLIYKFSSCSFPENIFPYFNPMKCVAPMTLCSPRS</sequence>
<dbReference type="InParanoid" id="A0A7J8EVJ8"/>
<feature type="domain" description="B30.2/SPRY" evidence="11">
    <location>
        <begin position="283"/>
        <end position="496"/>
    </location>
</feature>
<dbReference type="FunCoup" id="A0A7J8EVJ8">
    <property type="interactions" value="29"/>
</dbReference>
<dbReference type="GO" id="GO:0008270">
    <property type="term" value="F:zinc ion binding"/>
    <property type="evidence" value="ECO:0007669"/>
    <property type="project" value="UniProtKB-KW"/>
</dbReference>
<dbReference type="Pfam" id="PF00643">
    <property type="entry name" value="zf-B_box"/>
    <property type="match status" value="1"/>
</dbReference>
<evidence type="ECO:0000256" key="7">
    <source>
        <dbReference type="PROSITE-ProRule" id="PRU00024"/>
    </source>
</evidence>
<dbReference type="InterPro" id="IPR017907">
    <property type="entry name" value="Znf_RING_CS"/>
</dbReference>
<evidence type="ECO:0000259" key="9">
    <source>
        <dbReference type="PROSITE" id="PS50089"/>
    </source>
</evidence>
<evidence type="ECO:0000256" key="2">
    <source>
        <dbReference type="ARBA" id="ARBA00022490"/>
    </source>
</evidence>
<protein>
    <submittedName>
        <fullName evidence="12">Tripartite motif containing 5</fullName>
    </submittedName>
</protein>
<dbReference type="Pfam" id="PF00622">
    <property type="entry name" value="SPRY"/>
    <property type="match status" value="1"/>
</dbReference>
<gene>
    <name evidence="12" type="ORF">HJG59_018776</name>
</gene>
<dbReference type="SUPFAM" id="SSF49899">
    <property type="entry name" value="Concanavalin A-like lectins/glucanases"/>
    <property type="match status" value="1"/>
</dbReference>
<evidence type="ECO:0000256" key="1">
    <source>
        <dbReference type="ARBA" id="ARBA00004496"/>
    </source>
</evidence>
<dbReference type="InterPro" id="IPR027370">
    <property type="entry name" value="Znf-RING_euk"/>
</dbReference>
<dbReference type="PRINTS" id="PR01407">
    <property type="entry name" value="BUTYPHLNCDUF"/>
</dbReference>
<dbReference type="InterPro" id="IPR013320">
    <property type="entry name" value="ConA-like_dom_sf"/>
</dbReference>
<evidence type="ECO:0000256" key="8">
    <source>
        <dbReference type="SAM" id="Coils"/>
    </source>
</evidence>
<dbReference type="FunFam" id="3.30.40.10:FF:000144">
    <property type="entry name" value="Tripartite motif-containing 5 (Predicted)"/>
    <property type="match status" value="1"/>
</dbReference>
<dbReference type="InterPro" id="IPR001841">
    <property type="entry name" value="Znf_RING"/>
</dbReference>
<dbReference type="InterPro" id="IPR001870">
    <property type="entry name" value="B30.2/SPRY"/>
</dbReference>
<keyword evidence="5" id="KW-0862">Zinc</keyword>
<evidence type="ECO:0000256" key="6">
    <source>
        <dbReference type="ARBA" id="ARBA00023054"/>
    </source>
</evidence>
<dbReference type="SMART" id="SM00184">
    <property type="entry name" value="RING"/>
    <property type="match status" value="1"/>
</dbReference>
<dbReference type="EMBL" id="JACASF010000013">
    <property type="protein sequence ID" value="KAF6439365.1"/>
    <property type="molecule type" value="Genomic_DNA"/>
</dbReference>
<dbReference type="SMART" id="SM00449">
    <property type="entry name" value="SPRY"/>
    <property type="match status" value="1"/>
</dbReference>
<comment type="caution">
    <text evidence="12">The sequence shown here is derived from an EMBL/GenBank/DDBJ whole genome shotgun (WGS) entry which is preliminary data.</text>
</comment>
<dbReference type="SUPFAM" id="SSF57845">
    <property type="entry name" value="B-box zinc-binding domain"/>
    <property type="match status" value="1"/>
</dbReference>
<dbReference type="InterPro" id="IPR003877">
    <property type="entry name" value="SPRY_dom"/>
</dbReference>
<dbReference type="OrthoDB" id="654191at2759"/>
<feature type="domain" description="RING-type" evidence="9">
    <location>
        <begin position="15"/>
        <end position="60"/>
    </location>
</feature>